<feature type="compositionally biased region" description="Acidic residues" evidence="2">
    <location>
        <begin position="216"/>
        <end position="226"/>
    </location>
</feature>
<dbReference type="AlphaFoldDB" id="A0AAV1HY73"/>
<keyword evidence="1" id="KW-0175">Coiled coil</keyword>
<dbReference type="PANTHER" id="PTHR31560">
    <property type="entry name" value="UPF0652 PROTEIN C16A11.03C-RELATED"/>
    <property type="match status" value="1"/>
</dbReference>
<reference evidence="4 5" key="1">
    <citation type="submission" date="2023-10" db="EMBL/GenBank/DDBJ databases">
        <authorList>
            <person name="Maclean D."/>
            <person name="Macfadyen A."/>
        </authorList>
    </citation>
    <scope>NUCLEOTIDE SEQUENCE [LARGE SCALE GENOMIC DNA]</scope>
</reference>
<dbReference type="EMBL" id="CAUYUE010000004">
    <property type="protein sequence ID" value="CAK0760486.1"/>
    <property type="molecule type" value="Genomic_DNA"/>
</dbReference>
<feature type="coiled-coil region" evidence="1">
    <location>
        <begin position="139"/>
        <end position="166"/>
    </location>
</feature>
<evidence type="ECO:0000256" key="2">
    <source>
        <dbReference type="SAM" id="MobiDB-lite"/>
    </source>
</evidence>
<evidence type="ECO:0000259" key="3">
    <source>
        <dbReference type="Pfam" id="PF09418"/>
    </source>
</evidence>
<sequence length="699" mass="78432">MHSRSNSTNLLSGLYRTISHCLSPTDMSHASGSQALLSVLDGEEHGAQQANGGVPMHTENGNQKSEEEFYEEHKARLKAEAEAEHATRRLTVAQEQMAEYAQQREHEAGSLLGEVQALHMALSSAAQQPTLDSSAGTGLAAASAQIQALEQKLLDAVSEAKAFAAQQQADADRTKRSFSEANLRAGDSDVEMKRMRESEDDSEVTGEQPSTSQAAAEEEEKDEEEPLSTVQSGLHTFLERSRYIPLRLSADERRYLHLLEAALSVSAYTDKVDILSWRNKTQRVHTQVKDICAILSGLVVAQDYRRGQALVVNRNFADNNEFFQDVFEVGRRFKVMNPDRMRSEYGKLMYILMDSAEREIQELLEFRCVRRLRTVHALLQEANGLGLLADPLMEKATAEIVAGARARLDIQRDIKQKERAREVLVKKYKTGALPEEDILRCLYSISDNNSFLLFNRDPVDRMIEYLHAYFRPDYAESGASLAISGGLAGARLTHNHERQFHYVLQSLTLWREISHDMFKLWCLAEDDLLREGNSYRLVNTGQGLNRVQQAPSVSRAMHSVLHRCQQRLGSWVGSSVVHLGDHNVPNALMFIDKYTQVPRILNPVVLVLDALPKHCKDPKLASYVNSVFGSVEGCRKAVLLDFFRHAFDGSGADNFFDAGSCIDGRLTSAWNWGSKIEKKDYYHIFKICGFVGFDGEFKG</sequence>
<keyword evidence="5" id="KW-1185">Reference proteome</keyword>
<evidence type="ECO:0000256" key="1">
    <source>
        <dbReference type="SAM" id="Coils"/>
    </source>
</evidence>
<protein>
    <recommendedName>
        <fullName evidence="3">Non-canonical E2 ubiquitin-conjugating enzyme C-terminal domain-containing protein</fullName>
    </recommendedName>
</protein>
<gene>
    <name evidence="4" type="ORF">CVIRNUC_002775</name>
</gene>
<dbReference type="Pfam" id="PF09418">
    <property type="entry name" value="DUF2009"/>
    <property type="match status" value="1"/>
</dbReference>
<feature type="compositionally biased region" description="Basic and acidic residues" evidence="2">
    <location>
        <begin position="186"/>
        <end position="197"/>
    </location>
</feature>
<feature type="coiled-coil region" evidence="1">
    <location>
        <begin position="76"/>
        <end position="103"/>
    </location>
</feature>
<dbReference type="InterPro" id="IPR018553">
    <property type="entry name" value="E2_Ub-conjug_enz"/>
</dbReference>
<evidence type="ECO:0000313" key="4">
    <source>
        <dbReference type="EMBL" id="CAK0760486.1"/>
    </source>
</evidence>
<dbReference type="InterPro" id="IPR057668">
    <property type="entry name" value="E2_Ub-conjug_enz_C"/>
</dbReference>
<name>A0AAV1HY73_9CHLO</name>
<organism evidence="4 5">
    <name type="scientific">Coccomyxa viridis</name>
    <dbReference type="NCBI Taxonomy" id="1274662"/>
    <lineage>
        <taxon>Eukaryota</taxon>
        <taxon>Viridiplantae</taxon>
        <taxon>Chlorophyta</taxon>
        <taxon>core chlorophytes</taxon>
        <taxon>Trebouxiophyceae</taxon>
        <taxon>Trebouxiophyceae incertae sedis</taxon>
        <taxon>Coccomyxaceae</taxon>
        <taxon>Coccomyxa</taxon>
    </lineage>
</organism>
<feature type="domain" description="Non-canonical E2 ubiquitin-conjugating enzyme C-terminal" evidence="3">
    <location>
        <begin position="240"/>
        <end position="695"/>
    </location>
</feature>
<comment type="caution">
    <text evidence="4">The sequence shown here is derived from an EMBL/GenBank/DDBJ whole genome shotgun (WGS) entry which is preliminary data.</text>
</comment>
<evidence type="ECO:0000313" key="5">
    <source>
        <dbReference type="Proteomes" id="UP001314263"/>
    </source>
</evidence>
<proteinExistence type="predicted"/>
<feature type="region of interest" description="Disordered" evidence="2">
    <location>
        <begin position="166"/>
        <end position="232"/>
    </location>
</feature>
<accession>A0AAV1HY73</accession>
<dbReference type="Proteomes" id="UP001314263">
    <property type="component" value="Unassembled WGS sequence"/>
</dbReference>
<dbReference type="PANTHER" id="PTHR31560:SF0">
    <property type="entry name" value="UPF0652 PROTEIN C22H10.08"/>
    <property type="match status" value="1"/>
</dbReference>